<evidence type="ECO:0000256" key="7">
    <source>
        <dbReference type="RuleBase" id="RU365072"/>
    </source>
</evidence>
<evidence type="ECO:0000256" key="8">
    <source>
        <dbReference type="SAM" id="MobiDB-lite"/>
    </source>
</evidence>
<comment type="caution">
    <text evidence="9">The sequence shown here is derived from an EMBL/GenBank/DDBJ whole genome shotgun (WGS) entry which is preliminary data.</text>
</comment>
<keyword evidence="3" id="KW-0653">Protein transport</keyword>
<dbReference type="PANTHER" id="PTHR13003:SF2">
    <property type="entry name" value="NUCLEAR PORE COMPLEX PROTEIN NUP107"/>
    <property type="match status" value="1"/>
</dbReference>
<keyword evidence="7" id="KW-0472">Membrane</keyword>
<dbReference type="Gene3D" id="1.10.3450.20">
    <property type="match status" value="1"/>
</dbReference>
<name>A0A9W8GIA3_9FUNG</name>
<comment type="similarity">
    <text evidence="7">Belongs to the nucleoporin Nup84/Nup107 family.</text>
</comment>
<evidence type="ECO:0000313" key="10">
    <source>
        <dbReference type="Proteomes" id="UP001151516"/>
    </source>
</evidence>
<keyword evidence="6 7" id="KW-0539">Nucleus</keyword>
<reference evidence="9" key="1">
    <citation type="submission" date="2022-07" db="EMBL/GenBank/DDBJ databases">
        <title>Phylogenomic reconstructions and comparative analyses of Kickxellomycotina fungi.</title>
        <authorList>
            <person name="Reynolds N.K."/>
            <person name="Stajich J.E."/>
            <person name="Barry K."/>
            <person name="Grigoriev I.V."/>
            <person name="Crous P."/>
            <person name="Smith M.E."/>
        </authorList>
    </citation>
    <scope>NUCLEOTIDE SEQUENCE</scope>
    <source>
        <strain evidence="9">CBS 109367</strain>
    </source>
</reference>
<comment type="subunit">
    <text evidence="7">Part of the nuclear pore complex (NPC).</text>
</comment>
<comment type="function">
    <text evidence="7">Functions as a component of the nuclear pore complex (NPC).</text>
</comment>
<evidence type="ECO:0000256" key="6">
    <source>
        <dbReference type="ARBA" id="ARBA00023242"/>
    </source>
</evidence>
<dbReference type="GO" id="GO:0000973">
    <property type="term" value="P:post-transcriptional tethering of RNA polymerase II gene DNA at nuclear periphery"/>
    <property type="evidence" value="ECO:0007669"/>
    <property type="project" value="TreeGrafter"/>
</dbReference>
<keyword evidence="10" id="KW-1185">Reference proteome</keyword>
<keyword evidence="1 7" id="KW-0813">Transport</keyword>
<comment type="subcellular location">
    <subcellularLocation>
        <location evidence="7">Nucleus</location>
        <location evidence="7">Nuclear pore complex</location>
    </subcellularLocation>
    <subcellularLocation>
        <location evidence="7">Nucleus membrane</location>
    </subcellularLocation>
</comment>
<keyword evidence="4 7" id="KW-0811">Translocation</keyword>
<dbReference type="EMBL" id="JANBTX010000032">
    <property type="protein sequence ID" value="KAJ2689106.1"/>
    <property type="molecule type" value="Genomic_DNA"/>
</dbReference>
<dbReference type="AlphaFoldDB" id="A0A9W8GIA3"/>
<dbReference type="Proteomes" id="UP001151516">
    <property type="component" value="Unassembled WGS sequence"/>
</dbReference>
<protein>
    <recommendedName>
        <fullName evidence="7">Nuclear pore complex protein</fullName>
    </recommendedName>
</protein>
<feature type="region of interest" description="Disordered" evidence="8">
    <location>
        <begin position="161"/>
        <end position="182"/>
    </location>
</feature>
<evidence type="ECO:0000313" key="9">
    <source>
        <dbReference type="EMBL" id="KAJ2689106.1"/>
    </source>
</evidence>
<dbReference type="OrthoDB" id="3098at2759"/>
<keyword evidence="5 7" id="KW-0906">Nuclear pore complex</keyword>
<dbReference type="PANTHER" id="PTHR13003">
    <property type="entry name" value="NUP107-RELATED"/>
    <property type="match status" value="1"/>
</dbReference>
<dbReference type="GO" id="GO:0031965">
    <property type="term" value="C:nuclear membrane"/>
    <property type="evidence" value="ECO:0007669"/>
    <property type="project" value="UniProtKB-SubCell"/>
</dbReference>
<feature type="region of interest" description="Disordered" evidence="8">
    <location>
        <begin position="802"/>
        <end position="821"/>
    </location>
</feature>
<dbReference type="GO" id="GO:0031080">
    <property type="term" value="C:nuclear pore outer ring"/>
    <property type="evidence" value="ECO:0007669"/>
    <property type="project" value="TreeGrafter"/>
</dbReference>
<evidence type="ECO:0000256" key="5">
    <source>
        <dbReference type="ARBA" id="ARBA00023132"/>
    </source>
</evidence>
<dbReference type="GO" id="GO:0017056">
    <property type="term" value="F:structural constituent of nuclear pore"/>
    <property type="evidence" value="ECO:0007669"/>
    <property type="project" value="UniProtKB-UniRule"/>
</dbReference>
<dbReference type="Pfam" id="PF04121">
    <property type="entry name" value="Nup84_Nup100"/>
    <property type="match status" value="1"/>
</dbReference>
<dbReference type="Gene3D" id="1.20.190.50">
    <property type="match status" value="1"/>
</dbReference>
<gene>
    <name evidence="9" type="primary">NUP84</name>
    <name evidence="9" type="ORF">IWW39_001745</name>
</gene>
<evidence type="ECO:0000256" key="3">
    <source>
        <dbReference type="ARBA" id="ARBA00022927"/>
    </source>
</evidence>
<accession>A0A9W8GIA3</accession>
<evidence type="ECO:0000256" key="1">
    <source>
        <dbReference type="ARBA" id="ARBA00022448"/>
    </source>
</evidence>
<evidence type="ECO:0000256" key="2">
    <source>
        <dbReference type="ARBA" id="ARBA00022816"/>
    </source>
</evidence>
<dbReference type="GO" id="GO:0006406">
    <property type="term" value="P:mRNA export from nucleus"/>
    <property type="evidence" value="ECO:0007669"/>
    <property type="project" value="TreeGrafter"/>
</dbReference>
<evidence type="ECO:0000256" key="4">
    <source>
        <dbReference type="ARBA" id="ARBA00023010"/>
    </source>
</evidence>
<dbReference type="GO" id="GO:0006606">
    <property type="term" value="P:protein import into nucleus"/>
    <property type="evidence" value="ECO:0007669"/>
    <property type="project" value="TreeGrafter"/>
</dbReference>
<keyword evidence="2" id="KW-0509">mRNA transport</keyword>
<sequence>MDIVAKFAAAVDAHSGREGAGLDSDTSTPQTRAYRQVAKQQLEALKGEAFAARGPQDQNSEAYWKTESNTWDLVERLYKLRAQALAEAQDDDMSDGDSGQEAVATTDYAAVQELMGRSNLLAEYMEVKRWLEETAPEFQAVETRKGYLFYTRRSIARGGARDSRIVTEADPDATSRQRRELAPEDAEYSAGLVRTLYEYVRRGRVSSAIDLCVESDEAWRAATLKGSLVWRDPVLEPSDIPGTRPPHTAGNINRALWKHACAALAADEANDMFERALYAALSGRIDEVALVCEGWDDHLWAHVNALIEARVDRTILDSALLYTPAQTAALGHVPSRYVPARDLSQVIDALACHDSPALRYAAAEPFRRLQSAIIVDKFPAYLDEYAEHLRATESTDADVNLLRVVVHIALLLRRLGFALPLGAVADVLERYIDLLASNNRHLVAVYVAHLPPSRQTEAYALFLRGVDDPLPVRMQLLVLAETHGLDADAIAKLTAQLVLDKHSDSRLPAAAAYALAEPIERTSDAESEQIRAIEWITAFPRLYCYALVEVCNLARRFLLCGRTNAAAKLFNSLPDDFVQPEWIVKTRLDGTSAASHSPGSSANGPPLAPIGALPEATSHVHEYIQMLSLCDAYHYYSTWAEAMCKRPANPASQLSARMQAQCLEWKERAVQTTDHATLMFRSRLIDIDWLSPQSLCIAVNSPSDNSQTSRLEELSRLRELYIPETVFRLHSILFDSRDILPQNLKRSLDLAQLVADESLGIYHQLAKPTMAHPLGRLTAFLGLMRRSAFEILRIQQLSQPDKPPLLADSTHPASVGRRAIA</sequence>
<dbReference type="InterPro" id="IPR007252">
    <property type="entry name" value="Nup84/Nup107"/>
</dbReference>
<organism evidence="9 10">
    <name type="scientific">Coemansia spiralis</name>
    <dbReference type="NCBI Taxonomy" id="417178"/>
    <lineage>
        <taxon>Eukaryota</taxon>
        <taxon>Fungi</taxon>
        <taxon>Fungi incertae sedis</taxon>
        <taxon>Zoopagomycota</taxon>
        <taxon>Kickxellomycotina</taxon>
        <taxon>Kickxellomycetes</taxon>
        <taxon>Kickxellales</taxon>
        <taxon>Kickxellaceae</taxon>
        <taxon>Coemansia</taxon>
    </lineage>
</organism>
<proteinExistence type="inferred from homology"/>